<feature type="compositionally biased region" description="Low complexity" evidence="3">
    <location>
        <begin position="521"/>
        <end position="534"/>
    </location>
</feature>
<feature type="compositionally biased region" description="Polar residues" evidence="3">
    <location>
        <begin position="794"/>
        <end position="810"/>
    </location>
</feature>
<feature type="region of interest" description="Disordered" evidence="3">
    <location>
        <begin position="149"/>
        <end position="339"/>
    </location>
</feature>
<feature type="compositionally biased region" description="Low complexity" evidence="3">
    <location>
        <begin position="612"/>
        <end position="631"/>
    </location>
</feature>
<dbReference type="InParanoid" id="M4EGU2"/>
<dbReference type="Pfam" id="PF00013">
    <property type="entry name" value="KH_1"/>
    <property type="match status" value="2"/>
</dbReference>
<feature type="compositionally biased region" description="Low complexity" evidence="3">
    <location>
        <begin position="763"/>
        <end position="773"/>
    </location>
</feature>
<feature type="domain" description="K Homology" evidence="4">
    <location>
        <begin position="320"/>
        <end position="393"/>
    </location>
</feature>
<dbReference type="GO" id="GO:0005737">
    <property type="term" value="C:cytoplasm"/>
    <property type="evidence" value="ECO:0000318"/>
    <property type="project" value="GO_Central"/>
</dbReference>
<organism evidence="5 6">
    <name type="scientific">Brassica campestris</name>
    <name type="common">Field mustard</name>
    <dbReference type="NCBI Taxonomy" id="3711"/>
    <lineage>
        <taxon>Eukaryota</taxon>
        <taxon>Viridiplantae</taxon>
        <taxon>Streptophyta</taxon>
        <taxon>Embryophyta</taxon>
        <taxon>Tracheophyta</taxon>
        <taxon>Spermatophyta</taxon>
        <taxon>Magnoliopsida</taxon>
        <taxon>eudicotyledons</taxon>
        <taxon>Gunneridae</taxon>
        <taxon>Pentapetalae</taxon>
        <taxon>rosids</taxon>
        <taxon>malvids</taxon>
        <taxon>Brassicales</taxon>
        <taxon>Brassicaceae</taxon>
        <taxon>Brassiceae</taxon>
        <taxon>Brassica</taxon>
    </lineage>
</organism>
<keyword evidence="2" id="KW-0694">RNA-binding</keyword>
<dbReference type="SUPFAM" id="SSF54791">
    <property type="entry name" value="Eukaryotic type KH-domain (KH-domain type I)"/>
    <property type="match status" value="2"/>
</dbReference>
<feature type="compositionally biased region" description="Low complexity" evidence="3">
    <location>
        <begin position="223"/>
        <end position="235"/>
    </location>
</feature>
<dbReference type="InterPro" id="IPR036612">
    <property type="entry name" value="KH_dom_type_1_sf"/>
</dbReference>
<dbReference type="PANTHER" id="PTHR10288">
    <property type="entry name" value="KH DOMAIN CONTAINING RNA BINDING PROTEIN"/>
    <property type="match status" value="1"/>
</dbReference>
<feature type="compositionally biased region" description="Polar residues" evidence="3">
    <location>
        <begin position="729"/>
        <end position="756"/>
    </location>
</feature>
<feature type="region of interest" description="Disordered" evidence="3">
    <location>
        <begin position="1"/>
        <end position="20"/>
    </location>
</feature>
<evidence type="ECO:0000313" key="5">
    <source>
        <dbReference type="EnsemblPlants" id="Bra028007.1-P"/>
    </source>
</evidence>
<dbReference type="EnsemblPlants" id="Bra028007.1">
    <property type="protein sequence ID" value="Bra028007.1-P"/>
    <property type="gene ID" value="Bra028007"/>
</dbReference>
<protein>
    <recommendedName>
        <fullName evidence="4">K Homology domain-containing protein</fullName>
    </recommendedName>
</protein>
<dbReference type="GO" id="GO:0010468">
    <property type="term" value="P:regulation of gene expression"/>
    <property type="evidence" value="ECO:0000318"/>
    <property type="project" value="GO_Central"/>
</dbReference>
<evidence type="ECO:0000256" key="3">
    <source>
        <dbReference type="SAM" id="MobiDB-lite"/>
    </source>
</evidence>
<keyword evidence="6" id="KW-1185">Reference proteome</keyword>
<evidence type="ECO:0000256" key="1">
    <source>
        <dbReference type="ARBA" id="ARBA00022737"/>
    </source>
</evidence>
<dbReference type="FunCoup" id="M4EGU2">
    <property type="interactions" value="1714"/>
</dbReference>
<feature type="domain" description="K Homology" evidence="4">
    <location>
        <begin position="408"/>
        <end position="480"/>
    </location>
</feature>
<feature type="compositionally biased region" description="Basic and acidic residues" evidence="3">
    <location>
        <begin position="236"/>
        <end position="274"/>
    </location>
</feature>
<evidence type="ECO:0000256" key="2">
    <source>
        <dbReference type="PROSITE-ProRule" id="PRU00117"/>
    </source>
</evidence>
<dbReference type="AlphaFoldDB" id="M4EGU2"/>
<dbReference type="eggNOG" id="KOG1676">
    <property type="taxonomic scope" value="Eukaryota"/>
</dbReference>
<accession>M4EGU2</accession>
<feature type="region of interest" description="Disordered" evidence="3">
    <location>
        <begin position="486"/>
        <end position="773"/>
    </location>
</feature>
<dbReference type="SMART" id="SM00322">
    <property type="entry name" value="KH"/>
    <property type="match status" value="2"/>
</dbReference>
<reference evidence="5" key="3">
    <citation type="submission" date="2023-03" db="UniProtKB">
        <authorList>
            <consortium name="EnsemblPlants"/>
        </authorList>
    </citation>
    <scope>IDENTIFICATION</scope>
    <source>
        <strain evidence="5">cv. Chiifu-401-42</strain>
    </source>
</reference>
<proteinExistence type="predicted"/>
<evidence type="ECO:0000313" key="6">
    <source>
        <dbReference type="Proteomes" id="UP000011750"/>
    </source>
</evidence>
<evidence type="ECO:0000259" key="4">
    <source>
        <dbReference type="SMART" id="SM00322"/>
    </source>
</evidence>
<keyword evidence="1" id="KW-0677">Repeat</keyword>
<dbReference type="Proteomes" id="UP000011750">
    <property type="component" value="Chromosome A09"/>
</dbReference>
<dbReference type="HOGENOM" id="CLU_020507_1_0_1"/>
<dbReference type="STRING" id="51351.M4EGU2"/>
<dbReference type="InterPro" id="IPR004087">
    <property type="entry name" value="KH_dom"/>
</dbReference>
<dbReference type="Gramene" id="Bra028007.1">
    <property type="protein sequence ID" value="Bra028007.1-P"/>
    <property type="gene ID" value="Bra028007"/>
</dbReference>
<dbReference type="Gene3D" id="3.30.1370.10">
    <property type="entry name" value="K Homology domain, type 1"/>
    <property type="match status" value="2"/>
</dbReference>
<feature type="compositionally biased region" description="Polar residues" evidence="3">
    <location>
        <begin position="8"/>
        <end position="19"/>
    </location>
</feature>
<dbReference type="CDD" id="cd00105">
    <property type="entry name" value="KH-I"/>
    <property type="match status" value="1"/>
</dbReference>
<name>M4EGU2_BRACM</name>
<dbReference type="GO" id="GO:0003729">
    <property type="term" value="F:mRNA binding"/>
    <property type="evidence" value="ECO:0000318"/>
    <property type="project" value="GO_Central"/>
</dbReference>
<sequence>MLRDETLSKLSPTGKSFGSSRGDDLKPIFLMKDAKRKENYHLSSLFETTHKIQTVLLWILDPKGSITKFMLDRRAPDPAEPCHHFPSNPSLPLTVSEALASRNRRFITKEAAFLAFPVQVMAEEDTIAYPVQPSDHKRKLENIESEILEQHTGSIEASVDDAKEASDYSQAKRHKLDGKADDGLGIGGTVEKKPENGEEEATGNSLIEKVQEPNQAEDNQPASVEATTSQEVVSVEESKEVNTSKEANDALVQKEVENESKVVDDDESQKENKEANAGGCQEQTGEESKEVNGSGSHEEVGDGSKEVSGGTSHKEVDDTQSTTRKIEVPSSKVGTLIGKGGEMVRNLQLSSGAKIQIRRDSEADPNAALRPVEIIGSLASIEKAEKLINEVIAQSEGGGVPALFVRAAPEQIEIKVPNDKVGVIIGRGGETIKNMQTKSRARIQLIPLEEGDGSKERTVRISGDKRQIDIATALIKDVMYQDTRPSHYSGGYNSPAYQPRGPGGPPQWGGSRGPHGPHSMPYNYHHGGPYPSHGSHYRPPNSGGYPPQHMPPRSGYGPGWEQRPPHSGPYDYYSRTGPQNPGPVPNHAAPYSQAGGQQNYGQMYDQPNYDNPPMQQSYGGYQQGYPPAGGQHQMQQPSRPYGMPAEQGYGPPRPAAPSVDVPYQGPPQAAPSYGANMAPPQQQYGYASSTPGQQTYPSYNSAAPSDGYNSTQAAAVTPAYEQHGGTPASGVQQTSAGYGQAPQTGGYSSYPSTQPAYGNAPAQSNGNYGYGSQYPSYGGGNATAYAAPVGQTAYSQTAPAQAGYDQSATQPAGYAAAPGTAQ</sequence>
<feature type="compositionally biased region" description="Basic and acidic residues" evidence="3">
    <location>
        <begin position="286"/>
        <end position="305"/>
    </location>
</feature>
<dbReference type="PROSITE" id="PS50084">
    <property type="entry name" value="KH_TYPE_1"/>
    <property type="match status" value="2"/>
</dbReference>
<feature type="compositionally biased region" description="Polar residues" evidence="3">
    <location>
        <begin position="212"/>
        <end position="222"/>
    </location>
</feature>
<feature type="region of interest" description="Disordered" evidence="3">
    <location>
        <begin position="794"/>
        <end position="822"/>
    </location>
</feature>
<dbReference type="FunFam" id="3.30.1370.10:FF:000093">
    <property type="entry name" value="KH domain-containing protein"/>
    <property type="match status" value="1"/>
</dbReference>
<feature type="compositionally biased region" description="Polar residues" evidence="3">
    <location>
        <begin position="679"/>
        <end position="714"/>
    </location>
</feature>
<dbReference type="InterPro" id="IPR004088">
    <property type="entry name" value="KH_dom_type_1"/>
</dbReference>
<reference evidence="5 6" key="1">
    <citation type="journal article" date="2011" name="Nat. Genet.">
        <title>The genome of the mesopolyploid crop species Brassica rapa.</title>
        <authorList>
            <consortium name="Brassica rapa Genome Sequencing Project Consortium"/>
            <person name="Wang X."/>
            <person name="Wang H."/>
            <person name="Wang J."/>
            <person name="Sun R."/>
            <person name="Wu J."/>
            <person name="Liu S."/>
            <person name="Bai Y."/>
            <person name="Mun J.H."/>
            <person name="Bancroft I."/>
            <person name="Cheng F."/>
            <person name="Huang S."/>
            <person name="Li X."/>
            <person name="Hua W."/>
            <person name="Wang J."/>
            <person name="Wang X."/>
            <person name="Freeling M."/>
            <person name="Pires J.C."/>
            <person name="Paterson A.H."/>
            <person name="Chalhoub B."/>
            <person name="Wang B."/>
            <person name="Hayward A."/>
            <person name="Sharpe A.G."/>
            <person name="Park B.S."/>
            <person name="Weisshaar B."/>
            <person name="Liu B."/>
            <person name="Li B."/>
            <person name="Liu B."/>
            <person name="Tong C."/>
            <person name="Song C."/>
            <person name="Duran C."/>
            <person name="Peng C."/>
            <person name="Geng C."/>
            <person name="Koh C."/>
            <person name="Lin C."/>
            <person name="Edwards D."/>
            <person name="Mu D."/>
            <person name="Shen D."/>
            <person name="Soumpourou E."/>
            <person name="Li F."/>
            <person name="Fraser F."/>
            <person name="Conant G."/>
            <person name="Lassalle G."/>
            <person name="King G.J."/>
            <person name="Bonnema G."/>
            <person name="Tang H."/>
            <person name="Wang H."/>
            <person name="Belcram H."/>
            <person name="Zhou H."/>
            <person name="Hirakawa H."/>
            <person name="Abe H."/>
            <person name="Guo H."/>
            <person name="Wang H."/>
            <person name="Jin H."/>
            <person name="Parkin I.A."/>
            <person name="Batley J."/>
            <person name="Kim J.S."/>
            <person name="Just J."/>
            <person name="Li J."/>
            <person name="Xu J."/>
            <person name="Deng J."/>
            <person name="Kim J.A."/>
            <person name="Li J."/>
            <person name="Yu J."/>
            <person name="Meng J."/>
            <person name="Wang J."/>
            <person name="Min J."/>
            <person name="Poulain J."/>
            <person name="Wang J."/>
            <person name="Hatakeyama K."/>
            <person name="Wu K."/>
            <person name="Wang L."/>
            <person name="Fang L."/>
            <person name="Trick M."/>
            <person name="Links M.G."/>
            <person name="Zhao M."/>
            <person name="Jin M."/>
            <person name="Ramchiary N."/>
            <person name="Drou N."/>
            <person name="Berkman P.J."/>
            <person name="Cai Q."/>
            <person name="Huang Q."/>
            <person name="Li R."/>
            <person name="Tabata S."/>
            <person name="Cheng S."/>
            <person name="Zhang S."/>
            <person name="Zhang S."/>
            <person name="Huang S."/>
            <person name="Sato S."/>
            <person name="Sun S."/>
            <person name="Kwon S.J."/>
            <person name="Choi S.R."/>
            <person name="Lee T.H."/>
            <person name="Fan W."/>
            <person name="Zhao X."/>
            <person name="Tan X."/>
            <person name="Xu X."/>
            <person name="Wang Y."/>
            <person name="Qiu Y."/>
            <person name="Yin Y."/>
            <person name="Li Y."/>
            <person name="Du Y."/>
            <person name="Liao Y."/>
            <person name="Lim Y."/>
            <person name="Narusaka Y."/>
            <person name="Wang Y."/>
            <person name="Wang Z."/>
            <person name="Li Z."/>
            <person name="Wang Z."/>
            <person name="Xiong Z."/>
            <person name="Zhang Z."/>
        </authorList>
    </citation>
    <scope>NUCLEOTIDE SEQUENCE [LARGE SCALE GENOMIC DNA]</scope>
    <source>
        <strain evidence="5 6">cv. Chiifu-401-42</strain>
    </source>
</reference>
<reference evidence="5 6" key="2">
    <citation type="journal article" date="2018" name="Hortic Res">
        <title>Improved Brassica rapa reference genome by single-molecule sequencing and chromosome conformation capture technologies.</title>
        <authorList>
            <person name="Zhang L."/>
            <person name="Cai X."/>
            <person name="Wu J."/>
            <person name="Liu M."/>
            <person name="Grob S."/>
            <person name="Cheng F."/>
            <person name="Liang J."/>
            <person name="Cai C."/>
            <person name="Liu Z."/>
            <person name="Liu B."/>
            <person name="Wang F."/>
            <person name="Li S."/>
            <person name="Liu F."/>
            <person name="Li X."/>
            <person name="Cheng L."/>
            <person name="Yang W."/>
            <person name="Li M.H."/>
            <person name="Grossniklaus U."/>
            <person name="Zheng H."/>
            <person name="Wang X."/>
        </authorList>
    </citation>
    <scope>NUCLEOTIDE SEQUENCE [LARGE SCALE GENOMIC DNA]</scope>
    <source>
        <strain evidence="5 6">cv. Chiifu-401-42</strain>
    </source>
</reference>
<dbReference type="OMA" id="RPYGMQQ"/>